<dbReference type="Pfam" id="PF08768">
    <property type="entry name" value="THAP4_heme-bd"/>
    <property type="match status" value="1"/>
</dbReference>
<feature type="compositionally biased region" description="Polar residues" evidence="2">
    <location>
        <begin position="80"/>
        <end position="89"/>
    </location>
</feature>
<dbReference type="Proteomes" id="UP000289340">
    <property type="component" value="Chromosome 14"/>
</dbReference>
<feature type="region of interest" description="Disordered" evidence="2">
    <location>
        <begin position="55"/>
        <end position="89"/>
    </location>
</feature>
<dbReference type="EMBL" id="QZWG01000014">
    <property type="protein sequence ID" value="RZB67268.1"/>
    <property type="molecule type" value="Genomic_DNA"/>
</dbReference>
<dbReference type="SUPFAM" id="SSF50814">
    <property type="entry name" value="Lipocalins"/>
    <property type="match status" value="1"/>
</dbReference>
<dbReference type="InterPro" id="IPR045165">
    <property type="entry name" value="Nitrobindin"/>
</dbReference>
<dbReference type="PANTHER" id="PTHR15854:SF4">
    <property type="entry name" value="PEROXYNITRITE ISOMERASE THAP4"/>
    <property type="match status" value="1"/>
</dbReference>
<evidence type="ECO:0000313" key="4">
    <source>
        <dbReference type="EMBL" id="RZB67268.1"/>
    </source>
</evidence>
<accession>A0A445H0X6</accession>
<dbReference type="InterPro" id="IPR014878">
    <property type="entry name" value="THAP4-like_heme-bd"/>
</dbReference>
<keyword evidence="5" id="KW-1185">Reference proteome</keyword>
<dbReference type="SMR" id="A0A445H0X6"/>
<evidence type="ECO:0000256" key="1">
    <source>
        <dbReference type="ARBA" id="ARBA00036993"/>
    </source>
</evidence>
<reference evidence="4 5" key="1">
    <citation type="submission" date="2018-09" db="EMBL/GenBank/DDBJ databases">
        <title>A high-quality reference genome of wild soybean provides a powerful tool to mine soybean genomes.</title>
        <authorList>
            <person name="Xie M."/>
            <person name="Chung C.Y.L."/>
            <person name="Li M.-W."/>
            <person name="Wong F.-L."/>
            <person name="Chan T.-F."/>
            <person name="Lam H.-M."/>
        </authorList>
    </citation>
    <scope>NUCLEOTIDE SEQUENCE [LARGE SCALE GENOMIC DNA]</scope>
    <source>
        <strain evidence="5">cv. W05</strain>
        <tissue evidence="4">Hypocotyl of etiolated seedlings</tissue>
    </source>
</reference>
<evidence type="ECO:0000256" key="2">
    <source>
        <dbReference type="SAM" id="MobiDB-lite"/>
    </source>
</evidence>
<comment type="catalytic activity">
    <reaction evidence="1">
        <text>peroxynitrite = nitrate</text>
        <dbReference type="Rhea" id="RHEA:63116"/>
        <dbReference type="ChEBI" id="CHEBI:17632"/>
        <dbReference type="ChEBI" id="CHEBI:25941"/>
    </reaction>
    <physiologicalReaction direction="left-to-right" evidence="1">
        <dbReference type="Rhea" id="RHEA:63117"/>
    </physiologicalReaction>
</comment>
<dbReference type="AlphaFoldDB" id="A0A445H0X6"/>
<dbReference type="PANTHER" id="PTHR15854">
    <property type="entry name" value="THAP4 PROTEIN"/>
    <property type="match status" value="1"/>
</dbReference>
<protein>
    <submittedName>
        <fullName evidence="4">UPF0678 fatty acid-binding protein-like protein</fullName>
    </submittedName>
</protein>
<evidence type="ECO:0000259" key="3">
    <source>
        <dbReference type="Pfam" id="PF08768"/>
    </source>
</evidence>
<dbReference type="Gene3D" id="2.40.128.20">
    <property type="match status" value="1"/>
</dbReference>
<proteinExistence type="predicted"/>
<name>A0A445H0X6_GLYSO</name>
<comment type="caution">
    <text evidence="4">The sequence shown here is derived from an EMBL/GenBank/DDBJ whole genome shotgun (WGS) entry which is preliminary data.</text>
</comment>
<gene>
    <name evidence="4" type="ORF">D0Y65_037579</name>
</gene>
<dbReference type="InterPro" id="IPR012674">
    <property type="entry name" value="Calycin"/>
</dbReference>
<sequence>MNAKTKSPAPETSSVVIHPALAPIFYLLSTWRAQGEGCFPTIDSFSYGEELHFSHSPNKSFTSHVPRGRSSGGRWKIATVNESENRSYQ</sequence>
<organism evidence="4 5">
    <name type="scientific">Glycine soja</name>
    <name type="common">Wild soybean</name>
    <dbReference type="NCBI Taxonomy" id="3848"/>
    <lineage>
        <taxon>Eukaryota</taxon>
        <taxon>Viridiplantae</taxon>
        <taxon>Streptophyta</taxon>
        <taxon>Embryophyta</taxon>
        <taxon>Tracheophyta</taxon>
        <taxon>Spermatophyta</taxon>
        <taxon>Magnoliopsida</taxon>
        <taxon>eudicotyledons</taxon>
        <taxon>Gunneridae</taxon>
        <taxon>Pentapetalae</taxon>
        <taxon>rosids</taxon>
        <taxon>fabids</taxon>
        <taxon>Fabales</taxon>
        <taxon>Fabaceae</taxon>
        <taxon>Papilionoideae</taxon>
        <taxon>50 kb inversion clade</taxon>
        <taxon>NPAAA clade</taxon>
        <taxon>indigoferoid/millettioid clade</taxon>
        <taxon>Phaseoleae</taxon>
        <taxon>Glycine</taxon>
        <taxon>Glycine subgen. Soja</taxon>
    </lineage>
</organism>
<feature type="domain" description="THAP4-like heme-binding" evidence="3">
    <location>
        <begin position="21"/>
        <end position="59"/>
    </location>
</feature>
<evidence type="ECO:0000313" key="5">
    <source>
        <dbReference type="Proteomes" id="UP000289340"/>
    </source>
</evidence>